<feature type="compositionally biased region" description="Pro residues" evidence="2">
    <location>
        <begin position="501"/>
        <end position="516"/>
    </location>
</feature>
<comment type="caution">
    <text evidence="3">The sequence shown here is derived from an EMBL/GenBank/DDBJ whole genome shotgun (WGS) entry which is preliminary data.</text>
</comment>
<feature type="region of interest" description="Disordered" evidence="2">
    <location>
        <begin position="191"/>
        <end position="301"/>
    </location>
</feature>
<feature type="compositionally biased region" description="Low complexity" evidence="2">
    <location>
        <begin position="720"/>
        <end position="734"/>
    </location>
</feature>
<dbReference type="AlphaFoldDB" id="A0AAE0GL87"/>
<dbReference type="Proteomes" id="UP001190700">
    <property type="component" value="Unassembled WGS sequence"/>
</dbReference>
<proteinExistence type="predicted"/>
<feature type="compositionally biased region" description="Basic residues" evidence="2">
    <location>
        <begin position="764"/>
        <end position="773"/>
    </location>
</feature>
<feature type="coiled-coil region" evidence="1">
    <location>
        <begin position="551"/>
        <end position="578"/>
    </location>
</feature>
<protein>
    <submittedName>
        <fullName evidence="3">Uncharacterized protein</fullName>
    </submittedName>
</protein>
<feature type="region of interest" description="Disordered" evidence="2">
    <location>
        <begin position="351"/>
        <end position="379"/>
    </location>
</feature>
<feature type="compositionally biased region" description="Low complexity" evidence="2">
    <location>
        <begin position="452"/>
        <end position="500"/>
    </location>
</feature>
<feature type="compositionally biased region" description="Polar residues" evidence="2">
    <location>
        <begin position="12"/>
        <end position="22"/>
    </location>
</feature>
<reference evidence="3 4" key="1">
    <citation type="journal article" date="2015" name="Genome Biol. Evol.">
        <title>Comparative Genomics of a Bacterivorous Green Alga Reveals Evolutionary Causalities and Consequences of Phago-Mixotrophic Mode of Nutrition.</title>
        <authorList>
            <person name="Burns J.A."/>
            <person name="Paasch A."/>
            <person name="Narechania A."/>
            <person name="Kim E."/>
        </authorList>
    </citation>
    <scope>NUCLEOTIDE SEQUENCE [LARGE SCALE GENOMIC DNA]</scope>
    <source>
        <strain evidence="3 4">PLY_AMNH</strain>
    </source>
</reference>
<feature type="compositionally biased region" description="Low complexity" evidence="2">
    <location>
        <begin position="521"/>
        <end position="542"/>
    </location>
</feature>
<feature type="region of interest" description="Disordered" evidence="2">
    <location>
        <begin position="928"/>
        <end position="950"/>
    </location>
</feature>
<evidence type="ECO:0000256" key="2">
    <source>
        <dbReference type="SAM" id="MobiDB-lite"/>
    </source>
</evidence>
<feature type="region of interest" description="Disordered" evidence="2">
    <location>
        <begin position="608"/>
        <end position="654"/>
    </location>
</feature>
<dbReference type="PRINTS" id="PR01217">
    <property type="entry name" value="PRICHEXTENSN"/>
</dbReference>
<feature type="non-terminal residue" evidence="3">
    <location>
        <position position="1"/>
    </location>
</feature>
<feature type="region of interest" description="Disordered" evidence="2">
    <location>
        <begin position="692"/>
        <end position="866"/>
    </location>
</feature>
<dbReference type="EMBL" id="LGRX02004490">
    <property type="protein sequence ID" value="KAK3280192.1"/>
    <property type="molecule type" value="Genomic_DNA"/>
</dbReference>
<name>A0AAE0GL87_9CHLO</name>
<feature type="region of interest" description="Disordered" evidence="2">
    <location>
        <begin position="12"/>
        <end position="58"/>
    </location>
</feature>
<evidence type="ECO:0000313" key="4">
    <source>
        <dbReference type="Proteomes" id="UP001190700"/>
    </source>
</evidence>
<keyword evidence="1" id="KW-0175">Coiled coil</keyword>
<evidence type="ECO:0000256" key="1">
    <source>
        <dbReference type="SAM" id="Coils"/>
    </source>
</evidence>
<feature type="compositionally biased region" description="Polar residues" evidence="2">
    <location>
        <begin position="369"/>
        <end position="379"/>
    </location>
</feature>
<gene>
    <name evidence="3" type="ORF">CYMTET_11957</name>
</gene>
<sequence length="973" mass="103358">GEEIWRAALMANSSRKNTAQNSEAAEVEAVATERSRGAGASMDAKYRERAEPASADRTDKLAEDRLAWLCLSPKEARSSPASAMYHRASEIWKIALQYAPEPLSPRFSPRGLFSAVNPLPQLAEKCRDDPPQGRVPPAYLVLPVAKIAEDCGAGAGVIPRTAEPQESRIASASPQGSISCILRALLPSGLLDRSPSRERPGVVSPVAGHSPSQRRLPGAPAAKRRRNDSNHSNNGSFSHRSAGGQTHRSAGGQTHRSDVSSPREWLTPREVLDPPVSPSGSRGSLAGSSNSSGSVTASDDEDANLTLSEVSVAKHPRVVEPSPRPALTPVAEVQGAQPHQSPRLEWQQFQAGAASGHPRYDARAPAVTSGPSEGCQVTSGVADTSAVGTPWECAPHPMLSSTCDGREEGAPAAELLMAVCQSTVASEQKAAPHAGWIELDFPAGFPFTPTTAAPKPVSATATPEPVSVTATPEPVPTTAAPEPVSATAAPEPVPTTAAPSQCPPPLPPSLCPPPLPRAITPPSQKPALAAAAPRPSPLGSRRSPARTRVNAKLLEAELSLHDQRIVQLEREAEAAAMQALSPGRENTRYTWQQPDLAAAPEHTNEVAWSSHALSRGDSPLLGSPRRLSMEDSPLVGSPQPPDRHYDSFDGDDEMTYRLPQDRRVENSYQLPFEAAAVTADDLITPREELKVGGEEPDEQLQADQAHDWDSVQDTPPPVPADGAPRAAGVAGAARSGLNAPANTPLGSLGRPDGTKRRGSQWLRSAKKLYHRSKAALSPTPRQKSPSGGEVPEQTSPPPSFLDRVETLPEPLPTHRGPRPQILLDLEGLPVAPTPSSGEPTSSSRTGPGRAPTRGPTSESPRESPRSSLLQAILVRTWQRLSARAGLNPLLAPPISAPNTTGQDGNLWRIVPWPALQRRGVWLVGEGSKPRGVRRSREEMPVGKSRLSQQSWSPMRMLGQMEPCCKAEEKQVII</sequence>
<accession>A0AAE0GL87</accession>
<feature type="compositionally biased region" description="Basic and acidic residues" evidence="2">
    <location>
        <begin position="44"/>
        <end position="58"/>
    </location>
</feature>
<feature type="compositionally biased region" description="Low complexity" evidence="2">
    <location>
        <begin position="278"/>
        <end position="294"/>
    </location>
</feature>
<evidence type="ECO:0000313" key="3">
    <source>
        <dbReference type="EMBL" id="KAK3280192.1"/>
    </source>
</evidence>
<feature type="region of interest" description="Disordered" evidence="2">
    <location>
        <begin position="452"/>
        <end position="546"/>
    </location>
</feature>
<feature type="compositionally biased region" description="Polar residues" evidence="2">
    <location>
        <begin position="230"/>
        <end position="254"/>
    </location>
</feature>
<feature type="compositionally biased region" description="Low complexity" evidence="2">
    <location>
        <begin position="833"/>
        <end position="848"/>
    </location>
</feature>
<organism evidence="3 4">
    <name type="scientific">Cymbomonas tetramitiformis</name>
    <dbReference type="NCBI Taxonomy" id="36881"/>
    <lineage>
        <taxon>Eukaryota</taxon>
        <taxon>Viridiplantae</taxon>
        <taxon>Chlorophyta</taxon>
        <taxon>Pyramimonadophyceae</taxon>
        <taxon>Pyramimonadales</taxon>
        <taxon>Pyramimonadaceae</taxon>
        <taxon>Cymbomonas</taxon>
    </lineage>
</organism>
<keyword evidence="4" id="KW-1185">Reference proteome</keyword>